<gene>
    <name evidence="4" type="ORF">CFBP5507_25690</name>
</gene>
<protein>
    <submittedName>
        <fullName evidence="4">TetR/AcrR family transcriptional regulator</fullName>
    </submittedName>
</protein>
<evidence type="ECO:0000313" key="5">
    <source>
        <dbReference type="Proteomes" id="UP000298735"/>
    </source>
</evidence>
<name>A0A4Z1R7R7_9HYPH</name>
<evidence type="ECO:0000256" key="2">
    <source>
        <dbReference type="ARBA" id="ARBA00023125"/>
    </source>
</evidence>
<keyword evidence="3" id="KW-0804">Transcription</keyword>
<evidence type="ECO:0000256" key="1">
    <source>
        <dbReference type="ARBA" id="ARBA00023015"/>
    </source>
</evidence>
<organism evidence="4 5">
    <name type="scientific">Agrobacterium salinitolerans</name>
    <dbReference type="NCBI Taxonomy" id="1183413"/>
    <lineage>
        <taxon>Bacteria</taxon>
        <taxon>Pseudomonadati</taxon>
        <taxon>Pseudomonadota</taxon>
        <taxon>Alphaproteobacteria</taxon>
        <taxon>Hyphomicrobiales</taxon>
        <taxon>Rhizobiaceae</taxon>
        <taxon>Rhizobium/Agrobacterium group</taxon>
        <taxon>Agrobacterium</taxon>
    </lineage>
</organism>
<dbReference type="SUPFAM" id="SSF48498">
    <property type="entry name" value="Tetracyclin repressor-like, C-terminal domain"/>
    <property type="match status" value="1"/>
</dbReference>
<dbReference type="OrthoDB" id="9798857at2"/>
<evidence type="ECO:0000313" key="4">
    <source>
        <dbReference type="EMBL" id="UYZ10915.1"/>
    </source>
</evidence>
<dbReference type="InterPro" id="IPR050109">
    <property type="entry name" value="HTH-type_TetR-like_transc_reg"/>
</dbReference>
<keyword evidence="4" id="KW-0614">Plasmid</keyword>
<dbReference type="InterPro" id="IPR009057">
    <property type="entry name" value="Homeodomain-like_sf"/>
</dbReference>
<geneLocation type="plasmid" evidence="4 5">
    <name>pAtCFBP5507a</name>
</geneLocation>
<dbReference type="InterPro" id="IPR001647">
    <property type="entry name" value="HTH_TetR"/>
</dbReference>
<dbReference type="SUPFAM" id="SSF46689">
    <property type="entry name" value="Homeodomain-like"/>
    <property type="match status" value="1"/>
</dbReference>
<dbReference type="PROSITE" id="PS50977">
    <property type="entry name" value="HTH_TETR_2"/>
    <property type="match status" value="1"/>
</dbReference>
<sequence length="204" mass="22536">MRRTKEEAAETSRQILEAAERLFLEKGYESVSLEEIATQCDVTRGAVHWHFKNKHGLLLALRDQAQEPFRLLANDLSAGRSVASLDRLGDIIADVFSRLQKDPRHQGILRVMIRLDLAKASDDTANGSAFPEEMEGWITSIFEAVERDAGLAKPWTPSMAAAMLNATVGGLVLEWALRKAPFRLAPDAAMIVRTVLAGMKKQPG</sequence>
<keyword evidence="2" id="KW-0238">DNA-binding</keyword>
<dbReference type="RefSeq" id="WP_137409400.1">
    <property type="nucleotide sequence ID" value="NZ_CP109970.1"/>
</dbReference>
<dbReference type="InterPro" id="IPR036271">
    <property type="entry name" value="Tet_transcr_reg_TetR-rel_C_sf"/>
</dbReference>
<dbReference type="PRINTS" id="PR00455">
    <property type="entry name" value="HTHTETR"/>
</dbReference>
<dbReference type="Pfam" id="PF00440">
    <property type="entry name" value="TetR_N"/>
    <property type="match status" value="1"/>
</dbReference>
<dbReference type="EMBL" id="CP109970">
    <property type="protein sequence ID" value="UYZ10915.1"/>
    <property type="molecule type" value="Genomic_DNA"/>
</dbReference>
<dbReference type="Gene3D" id="1.10.357.10">
    <property type="entry name" value="Tetracycline Repressor, domain 2"/>
    <property type="match status" value="1"/>
</dbReference>
<proteinExistence type="predicted"/>
<reference evidence="4" key="1">
    <citation type="submission" date="2022-10" db="EMBL/GenBank/DDBJ databases">
        <title>Complete genome sequence of Agrobacterium salinitolerans CFBP5507.</title>
        <authorList>
            <person name="Tchabashvili S."/>
            <person name="Yen H.-C."/>
            <person name="Haryono M."/>
            <person name="Lin Y.-C."/>
            <person name="Lai E.-M."/>
            <person name="Kuo C.-H."/>
        </authorList>
    </citation>
    <scope>NUCLEOTIDE SEQUENCE</scope>
    <source>
        <strain evidence="4">CFBP5507</strain>
        <plasmid evidence="4">pAtCFBP5507a</plasmid>
    </source>
</reference>
<accession>A0A4Z1R7R7</accession>
<dbReference type="PANTHER" id="PTHR30055:SF240">
    <property type="entry name" value="HTH-TYPE TRANSCRIPTIONAL REGULATOR ACRR"/>
    <property type="match status" value="1"/>
</dbReference>
<dbReference type="Proteomes" id="UP000298735">
    <property type="component" value="Plasmid pAtCFBP5507a"/>
</dbReference>
<dbReference type="KEGG" id="asal:CFBP5507_25690"/>
<dbReference type="GO" id="GO:0000976">
    <property type="term" value="F:transcription cis-regulatory region binding"/>
    <property type="evidence" value="ECO:0007669"/>
    <property type="project" value="TreeGrafter"/>
</dbReference>
<evidence type="ECO:0000256" key="3">
    <source>
        <dbReference type="ARBA" id="ARBA00023163"/>
    </source>
</evidence>
<dbReference type="GO" id="GO:0003700">
    <property type="term" value="F:DNA-binding transcription factor activity"/>
    <property type="evidence" value="ECO:0007669"/>
    <property type="project" value="TreeGrafter"/>
</dbReference>
<dbReference type="InterPro" id="IPR023772">
    <property type="entry name" value="DNA-bd_HTH_TetR-type_CS"/>
</dbReference>
<dbReference type="AlphaFoldDB" id="A0A4Z1R7R7"/>
<keyword evidence="1" id="KW-0805">Transcription regulation</keyword>
<dbReference type="PANTHER" id="PTHR30055">
    <property type="entry name" value="HTH-TYPE TRANSCRIPTIONAL REGULATOR RUTR"/>
    <property type="match status" value="1"/>
</dbReference>
<dbReference type="PROSITE" id="PS01081">
    <property type="entry name" value="HTH_TETR_1"/>
    <property type="match status" value="1"/>
</dbReference>